<evidence type="ECO:0000313" key="13">
    <source>
        <dbReference type="EMBL" id="SOD99766.1"/>
    </source>
</evidence>
<protein>
    <submittedName>
        <fullName evidence="13">Selenophosphate synthase</fullName>
    </submittedName>
</protein>
<dbReference type="InterPro" id="IPR036921">
    <property type="entry name" value="PurM-like_N_sf"/>
</dbReference>
<dbReference type="GO" id="GO:0005524">
    <property type="term" value="F:ATP binding"/>
    <property type="evidence" value="ECO:0007669"/>
    <property type="project" value="UniProtKB-KW"/>
</dbReference>
<dbReference type="AlphaFoldDB" id="A0A286GX72"/>
<dbReference type="Gene3D" id="3.90.650.10">
    <property type="entry name" value="PurM-like C-terminal domain"/>
    <property type="match status" value="1"/>
</dbReference>
<dbReference type="GO" id="GO:0003955">
    <property type="term" value="F:NAD(P)H dehydrogenase (quinone) activity"/>
    <property type="evidence" value="ECO:0007669"/>
    <property type="project" value="TreeGrafter"/>
</dbReference>
<dbReference type="InterPro" id="IPR016188">
    <property type="entry name" value="PurM-like_N"/>
</dbReference>
<dbReference type="InterPro" id="IPR010918">
    <property type="entry name" value="PurM-like_C_dom"/>
</dbReference>
<keyword evidence="8" id="KW-0560">Oxidoreductase</keyword>
<feature type="domain" description="FAD/NAD(P)-binding" evidence="12">
    <location>
        <begin position="14"/>
        <end position="319"/>
    </location>
</feature>
<dbReference type="Proteomes" id="UP000219621">
    <property type="component" value="Unassembled WGS sequence"/>
</dbReference>
<evidence type="ECO:0000256" key="3">
    <source>
        <dbReference type="ARBA" id="ARBA00022679"/>
    </source>
</evidence>
<dbReference type="Gene3D" id="3.30.1330.10">
    <property type="entry name" value="PurM-like, N-terminal domain"/>
    <property type="match status" value="1"/>
</dbReference>
<evidence type="ECO:0000256" key="6">
    <source>
        <dbReference type="ARBA" id="ARBA00022827"/>
    </source>
</evidence>
<name>A0A286GX72_9PROT</name>
<dbReference type="Pfam" id="PF07992">
    <property type="entry name" value="Pyr_redox_2"/>
    <property type="match status" value="1"/>
</dbReference>
<dbReference type="PANTHER" id="PTHR42913">
    <property type="entry name" value="APOPTOSIS-INDUCING FACTOR 1"/>
    <property type="match status" value="1"/>
</dbReference>
<dbReference type="OrthoDB" id="9767928at2"/>
<dbReference type="InterPro" id="IPR004536">
    <property type="entry name" value="SPS/SelD"/>
</dbReference>
<dbReference type="InterPro" id="IPR017584">
    <property type="entry name" value="Pyridine_nucleo_diS_OxRdtase_N"/>
</dbReference>
<evidence type="ECO:0000256" key="2">
    <source>
        <dbReference type="ARBA" id="ARBA00022630"/>
    </source>
</evidence>
<keyword evidence="7" id="KW-0067">ATP-binding</keyword>
<evidence type="ECO:0000259" key="12">
    <source>
        <dbReference type="Pfam" id="PF07992"/>
    </source>
</evidence>
<sequence>MTDARVTGTPHDKDLVLVGGGHSHVHVLKMFGMRPLPGVRLTLVTRTAETPYSGMLPGFVAGCYDHDQIHLDLVRLARFAGARLVLAEACGLDRAARRVLLPGRPPLRYDLLSLDIGSTPRADDVPGALEHVTRLKPVDRLAERWRALTERVLAADHRLRLVMVGGGAAGIEVALGAEHALRLRLRAAGREALTPAVALVTGGRLLAGHAPAVRTAFLAEAARRGVAVREDARVARVEAGALVMADDRRIPFDECLWATQAAGAPWLAETGLALDDAGFVLVTETLQSVTDPLVLAAGDVATMVGHPRPKAGVMAVRQGPPLTENLRRLITGQAPQPFRPQKRFLALIGTGDGRAVASRGRFTAQGAWVWRWKDHVDRTWMRKYQELPEMRLPAAVMDPDAMRCADCGGKVAADVLRRALARLGLAAAPADAAEIPVPPGARLVQSVDHFRAFVGDPWLMGRIAAVHALSDLEAMGARPVAALAIVGLPAAADGLLEDDLVQVLDGARSVLPSIVGGHTAESDSMTVGFAVTGALQGPGRSKGGLRPGEALVLTKPLGTGTLLAAAMRGRAKGRWVAAALDAMAEPNAAAAAAFTAAGVTGCTDVTGFGLLGHLVEMLEASGVDAEVDTATLPALDGAAETLAAGLVSSLHPANLRFAVAAEGAAVPALLTDPQTAGGLLAGVPADRLDAVLAALPAARVVGRVTPRAGTGPQVVLR</sequence>
<feature type="domain" description="PurM-like N-terminal" evidence="10">
    <location>
        <begin position="431"/>
        <end position="534"/>
    </location>
</feature>
<dbReference type="Pfam" id="PF02769">
    <property type="entry name" value="AIRS_C"/>
    <property type="match status" value="1"/>
</dbReference>
<dbReference type="InterPro" id="IPR036676">
    <property type="entry name" value="PurM-like_C_sf"/>
</dbReference>
<dbReference type="SUPFAM" id="SSF51905">
    <property type="entry name" value="FAD/NAD(P)-binding domain"/>
    <property type="match status" value="2"/>
</dbReference>
<dbReference type="PANTHER" id="PTHR42913:SF9">
    <property type="entry name" value="SLR1591 PROTEIN"/>
    <property type="match status" value="1"/>
</dbReference>
<comment type="cofactor">
    <cofactor evidence="1">
        <name>FAD</name>
        <dbReference type="ChEBI" id="CHEBI:57692"/>
    </cofactor>
</comment>
<keyword evidence="3" id="KW-0808">Transferase</keyword>
<reference evidence="13 14" key="1">
    <citation type="submission" date="2017-09" db="EMBL/GenBank/DDBJ databases">
        <authorList>
            <person name="Ehlers B."/>
            <person name="Leendertz F.H."/>
        </authorList>
    </citation>
    <scope>NUCLEOTIDE SEQUENCE [LARGE SCALE GENOMIC DNA]</scope>
    <source>
        <strain evidence="13 14">USBA 140</strain>
    </source>
</reference>
<dbReference type="NCBIfam" id="TIGR03169">
    <property type="entry name" value="Nterm_to_SelD"/>
    <property type="match status" value="1"/>
</dbReference>
<evidence type="ECO:0000259" key="10">
    <source>
        <dbReference type="Pfam" id="PF00586"/>
    </source>
</evidence>
<keyword evidence="9" id="KW-0711">Selenium</keyword>
<dbReference type="NCBIfam" id="TIGR00476">
    <property type="entry name" value="selD"/>
    <property type="match status" value="1"/>
</dbReference>
<keyword evidence="5" id="KW-0418">Kinase</keyword>
<dbReference type="InterPro" id="IPR023753">
    <property type="entry name" value="FAD/NAD-binding_dom"/>
</dbReference>
<dbReference type="InterPro" id="IPR051169">
    <property type="entry name" value="NADH-Q_oxidoreductase"/>
</dbReference>
<keyword evidence="6" id="KW-0274">FAD</keyword>
<proteinExistence type="predicted"/>
<evidence type="ECO:0000256" key="1">
    <source>
        <dbReference type="ARBA" id="ARBA00001974"/>
    </source>
</evidence>
<evidence type="ECO:0000256" key="8">
    <source>
        <dbReference type="ARBA" id="ARBA00023002"/>
    </source>
</evidence>
<evidence type="ECO:0000256" key="7">
    <source>
        <dbReference type="ARBA" id="ARBA00022840"/>
    </source>
</evidence>
<dbReference type="InterPro" id="IPR036188">
    <property type="entry name" value="FAD/NAD-bd_sf"/>
</dbReference>
<feature type="domain" description="PurM-like C-terminal" evidence="11">
    <location>
        <begin position="546"/>
        <end position="711"/>
    </location>
</feature>
<accession>A0A286GX72</accession>
<evidence type="ECO:0000313" key="14">
    <source>
        <dbReference type="Proteomes" id="UP000219621"/>
    </source>
</evidence>
<dbReference type="SUPFAM" id="SSF56042">
    <property type="entry name" value="PurM C-terminal domain-like"/>
    <property type="match status" value="1"/>
</dbReference>
<keyword evidence="14" id="KW-1185">Reference proteome</keyword>
<dbReference type="GO" id="GO:0019646">
    <property type="term" value="P:aerobic electron transport chain"/>
    <property type="evidence" value="ECO:0007669"/>
    <property type="project" value="TreeGrafter"/>
</dbReference>
<dbReference type="SUPFAM" id="SSF55326">
    <property type="entry name" value="PurM N-terminal domain-like"/>
    <property type="match status" value="1"/>
</dbReference>
<dbReference type="CDD" id="cd02195">
    <property type="entry name" value="SelD"/>
    <property type="match status" value="1"/>
</dbReference>
<organism evidence="13 14">
    <name type="scientific">Caenispirillum bisanense</name>
    <dbReference type="NCBI Taxonomy" id="414052"/>
    <lineage>
        <taxon>Bacteria</taxon>
        <taxon>Pseudomonadati</taxon>
        <taxon>Pseudomonadota</taxon>
        <taxon>Alphaproteobacteria</taxon>
        <taxon>Rhodospirillales</taxon>
        <taxon>Novispirillaceae</taxon>
        <taxon>Caenispirillum</taxon>
    </lineage>
</organism>
<dbReference type="GO" id="GO:0016301">
    <property type="term" value="F:kinase activity"/>
    <property type="evidence" value="ECO:0007669"/>
    <property type="project" value="UniProtKB-KW"/>
</dbReference>
<keyword evidence="4" id="KW-0547">Nucleotide-binding</keyword>
<gene>
    <name evidence="13" type="ORF">SAMN05421508_109167</name>
</gene>
<dbReference type="EMBL" id="OCNJ01000009">
    <property type="protein sequence ID" value="SOD99766.1"/>
    <property type="molecule type" value="Genomic_DNA"/>
</dbReference>
<evidence type="ECO:0000256" key="5">
    <source>
        <dbReference type="ARBA" id="ARBA00022777"/>
    </source>
</evidence>
<evidence type="ECO:0000256" key="4">
    <source>
        <dbReference type="ARBA" id="ARBA00022741"/>
    </source>
</evidence>
<evidence type="ECO:0000259" key="11">
    <source>
        <dbReference type="Pfam" id="PF02769"/>
    </source>
</evidence>
<keyword evidence="2" id="KW-0285">Flavoprotein</keyword>
<evidence type="ECO:0000256" key="9">
    <source>
        <dbReference type="ARBA" id="ARBA00023266"/>
    </source>
</evidence>
<dbReference type="Pfam" id="PF00586">
    <property type="entry name" value="AIRS"/>
    <property type="match status" value="1"/>
</dbReference>
<dbReference type="Gene3D" id="3.50.50.100">
    <property type="match status" value="1"/>
</dbReference>